<dbReference type="GO" id="GO:0005737">
    <property type="term" value="C:cytoplasm"/>
    <property type="evidence" value="ECO:0007669"/>
    <property type="project" value="TreeGrafter"/>
</dbReference>
<dbReference type="SMART" id="SM00150">
    <property type="entry name" value="SPEC"/>
    <property type="match status" value="3"/>
</dbReference>
<dbReference type="InterPro" id="IPR002017">
    <property type="entry name" value="Spectrin_repeat"/>
</dbReference>
<dbReference type="GO" id="GO:0042060">
    <property type="term" value="P:wound healing"/>
    <property type="evidence" value="ECO:0007669"/>
    <property type="project" value="TreeGrafter"/>
</dbReference>
<dbReference type="EMBL" id="UZAH01037539">
    <property type="protein sequence ID" value="VDP49835.1"/>
    <property type="molecule type" value="Genomic_DNA"/>
</dbReference>
<reference evidence="3" key="2">
    <citation type="submission" date="2019-09" db="UniProtKB">
        <authorList>
            <consortium name="WormBaseParasite"/>
        </authorList>
    </citation>
    <scope>IDENTIFICATION</scope>
</reference>
<dbReference type="Pfam" id="PF00435">
    <property type="entry name" value="Spectrin"/>
    <property type="match status" value="2"/>
</dbReference>
<evidence type="ECO:0000313" key="3">
    <source>
        <dbReference type="WBParaSite" id="HPBE_0002522201-mRNA-1"/>
    </source>
</evidence>
<organism evidence="2 3">
    <name type="scientific">Heligmosomoides polygyrus</name>
    <name type="common">Parasitic roundworm</name>
    <dbReference type="NCBI Taxonomy" id="6339"/>
    <lineage>
        <taxon>Eukaryota</taxon>
        <taxon>Metazoa</taxon>
        <taxon>Ecdysozoa</taxon>
        <taxon>Nematoda</taxon>
        <taxon>Chromadorea</taxon>
        <taxon>Rhabditida</taxon>
        <taxon>Rhabditina</taxon>
        <taxon>Rhabditomorpha</taxon>
        <taxon>Strongyloidea</taxon>
        <taxon>Heligmosomidae</taxon>
        <taxon>Heligmosomoides</taxon>
    </lineage>
</organism>
<gene>
    <name evidence="1" type="ORF">HPBE_LOCUS25222</name>
</gene>
<dbReference type="GO" id="GO:0005882">
    <property type="term" value="C:intermediate filament"/>
    <property type="evidence" value="ECO:0007669"/>
    <property type="project" value="TreeGrafter"/>
</dbReference>
<keyword evidence="2" id="KW-1185">Reference proteome</keyword>
<dbReference type="GO" id="GO:0005198">
    <property type="term" value="F:structural molecule activity"/>
    <property type="evidence" value="ECO:0007669"/>
    <property type="project" value="TreeGrafter"/>
</dbReference>
<dbReference type="InterPro" id="IPR043197">
    <property type="entry name" value="Plakin"/>
</dbReference>
<dbReference type="GO" id="GO:0016020">
    <property type="term" value="C:membrane"/>
    <property type="evidence" value="ECO:0007669"/>
    <property type="project" value="TreeGrafter"/>
</dbReference>
<evidence type="ECO:0000313" key="1">
    <source>
        <dbReference type="EMBL" id="VDP49835.1"/>
    </source>
</evidence>
<accession>A0A3P8F2C3</accession>
<dbReference type="PANTHER" id="PTHR23169">
    <property type="entry name" value="ENVOPLAKIN"/>
    <property type="match status" value="1"/>
</dbReference>
<protein>
    <submittedName>
        <fullName evidence="3">EF-hand domain-containing protein</fullName>
    </submittedName>
</protein>
<sequence>MPQLNSALVESRVWINGVEDLTHWLNDIEKRIPDEQLSTSNVNKLKEQHNDIKKVQAELASRQPDFDITLKRGKALIDHAPRPEVRHIGEVNDGFKKRWNAVAEKANQKRILIEQALIDSSAFDDAVLELESWIDAELTKNTATDSRVLGDIDTVKMLAEEHRKREAERAAKRRTLETVIARADQLSAKNTGESAHIAAVCDRVKEKWSRLEGEAQARSAAIEDAVVKATHFSDRVHQILDWLVEVELCNNRDKRDACLEEGRALHAKCHPRAEQPLKHWLRVVENRWKEVEERAVEREFSLLEQQHQEKEREEALFELLEFVAHKREELNRMLAQTLPQDLETMSKAQKAQEEFDFELREKQAEVDSAVKLNKKGKSNAAAVKLSDEWKQLWLDSIGHQAALETQHQLLEEMHRLEGWRWETWKEQYVDWNDHRKARVSDLFRRIDRAHTGNIPRDVFIDAVLASSKCLLTYHWWLVKNAGVRHVFYFEEAFP</sequence>
<dbReference type="GO" id="GO:0030056">
    <property type="term" value="C:hemidesmosome"/>
    <property type="evidence" value="ECO:0007669"/>
    <property type="project" value="TreeGrafter"/>
</dbReference>
<dbReference type="GO" id="GO:0045104">
    <property type="term" value="P:intermediate filament cytoskeleton organization"/>
    <property type="evidence" value="ECO:0007669"/>
    <property type="project" value="InterPro"/>
</dbReference>
<dbReference type="Gene3D" id="1.20.58.60">
    <property type="match status" value="2"/>
</dbReference>
<dbReference type="Proteomes" id="UP000050761">
    <property type="component" value="Unassembled WGS sequence"/>
</dbReference>
<dbReference type="SUPFAM" id="SSF46966">
    <property type="entry name" value="Spectrin repeat"/>
    <property type="match status" value="2"/>
</dbReference>
<proteinExistence type="predicted"/>
<evidence type="ECO:0000313" key="2">
    <source>
        <dbReference type="Proteomes" id="UP000050761"/>
    </source>
</evidence>
<dbReference type="GO" id="GO:0031122">
    <property type="term" value="P:cytoplasmic microtubule organization"/>
    <property type="evidence" value="ECO:0007669"/>
    <property type="project" value="TreeGrafter"/>
</dbReference>
<dbReference type="InterPro" id="IPR018159">
    <property type="entry name" value="Spectrin/alpha-actinin"/>
</dbReference>
<reference evidence="1 2" key="1">
    <citation type="submission" date="2018-11" db="EMBL/GenBank/DDBJ databases">
        <authorList>
            <consortium name="Pathogen Informatics"/>
        </authorList>
    </citation>
    <scope>NUCLEOTIDE SEQUENCE [LARGE SCALE GENOMIC DNA]</scope>
</reference>
<accession>A0A183GRA2</accession>
<dbReference type="WBParaSite" id="HPBE_0002522201-mRNA-1">
    <property type="protein sequence ID" value="HPBE_0002522201-mRNA-1"/>
    <property type="gene ID" value="HPBE_0002522201"/>
</dbReference>
<dbReference type="AlphaFoldDB" id="A0A183GRA2"/>
<dbReference type="CDD" id="cd00176">
    <property type="entry name" value="SPEC"/>
    <property type="match status" value="1"/>
</dbReference>
<name>A0A183GRA2_HELPZ</name>
<dbReference type="PANTHER" id="PTHR23169:SF23">
    <property type="entry name" value="SHORT STOP, ISOFORM H"/>
    <property type="match status" value="1"/>
</dbReference>
<dbReference type="OrthoDB" id="5863022at2759"/>